<feature type="domain" description="Response regulatory" evidence="7">
    <location>
        <begin position="17"/>
        <end position="134"/>
    </location>
</feature>
<keyword evidence="3 8" id="KW-0238">DNA-binding</keyword>
<evidence type="ECO:0000259" key="7">
    <source>
        <dbReference type="PROSITE" id="PS50110"/>
    </source>
</evidence>
<dbReference type="PROSITE" id="PS00622">
    <property type="entry name" value="HTH_LUXR_1"/>
    <property type="match status" value="1"/>
</dbReference>
<name>A0A1P8U6V3_9MICO</name>
<reference evidence="8 9" key="1">
    <citation type="submission" date="2016-12" db="EMBL/GenBank/DDBJ databases">
        <title>Complete genome sequence of Microbacterium aurum KACC 15219.</title>
        <authorList>
            <person name="Jung Y."/>
            <person name="Shin J.-H."/>
            <person name="Lee Y.-J."/>
            <person name="Yi H."/>
            <person name="Bahn Y.-S."/>
            <person name="Kim J.F."/>
            <person name="Lee D.-W."/>
        </authorList>
    </citation>
    <scope>NUCLEOTIDE SEQUENCE [LARGE SCALE GENOMIC DNA]</scope>
    <source>
        <strain evidence="8 9">KACC 15219</strain>
    </source>
</reference>
<dbReference type="Pfam" id="PF00072">
    <property type="entry name" value="Response_reg"/>
    <property type="match status" value="1"/>
</dbReference>
<evidence type="ECO:0000256" key="5">
    <source>
        <dbReference type="PROSITE-ProRule" id="PRU00169"/>
    </source>
</evidence>
<evidence type="ECO:0000313" key="9">
    <source>
        <dbReference type="Proteomes" id="UP000187185"/>
    </source>
</evidence>
<dbReference type="RefSeq" id="WP_076690162.1">
    <property type="nucleotide sequence ID" value="NZ_CP018762.1"/>
</dbReference>
<dbReference type="CDD" id="cd17535">
    <property type="entry name" value="REC_NarL-like"/>
    <property type="match status" value="1"/>
</dbReference>
<evidence type="ECO:0000256" key="4">
    <source>
        <dbReference type="ARBA" id="ARBA00023163"/>
    </source>
</evidence>
<dbReference type="GO" id="GO:0000160">
    <property type="term" value="P:phosphorelay signal transduction system"/>
    <property type="evidence" value="ECO:0007669"/>
    <property type="project" value="InterPro"/>
</dbReference>
<dbReference type="CDD" id="cd06170">
    <property type="entry name" value="LuxR_C_like"/>
    <property type="match status" value="1"/>
</dbReference>
<dbReference type="InterPro" id="IPR000792">
    <property type="entry name" value="Tscrpt_reg_LuxR_C"/>
</dbReference>
<dbReference type="PRINTS" id="PR00038">
    <property type="entry name" value="HTHLUXR"/>
</dbReference>
<dbReference type="SUPFAM" id="SSF46894">
    <property type="entry name" value="C-terminal effector domain of the bipartite response regulators"/>
    <property type="match status" value="1"/>
</dbReference>
<dbReference type="InterPro" id="IPR039420">
    <property type="entry name" value="WalR-like"/>
</dbReference>
<dbReference type="PROSITE" id="PS50043">
    <property type="entry name" value="HTH_LUXR_2"/>
    <property type="match status" value="1"/>
</dbReference>
<dbReference type="Gene3D" id="3.40.50.2300">
    <property type="match status" value="1"/>
</dbReference>
<keyword evidence="4" id="KW-0804">Transcription</keyword>
<dbReference type="OrthoDB" id="9808843at2"/>
<feature type="modified residue" description="4-aspartylphosphate" evidence="5">
    <location>
        <position position="68"/>
    </location>
</feature>
<dbReference type="EMBL" id="CP018762">
    <property type="protein sequence ID" value="APZ33846.1"/>
    <property type="molecule type" value="Genomic_DNA"/>
</dbReference>
<evidence type="ECO:0000259" key="6">
    <source>
        <dbReference type="PROSITE" id="PS50043"/>
    </source>
</evidence>
<dbReference type="PROSITE" id="PS50110">
    <property type="entry name" value="RESPONSE_REGULATORY"/>
    <property type="match status" value="1"/>
</dbReference>
<protein>
    <submittedName>
        <fullName evidence="8">DNA-binding response regulator</fullName>
    </submittedName>
</protein>
<dbReference type="KEGG" id="maur:BOH66_05940"/>
<dbReference type="PANTHER" id="PTHR43214">
    <property type="entry name" value="TWO-COMPONENT RESPONSE REGULATOR"/>
    <property type="match status" value="1"/>
</dbReference>
<accession>A0A1P8U6V3</accession>
<evidence type="ECO:0000256" key="1">
    <source>
        <dbReference type="ARBA" id="ARBA00022553"/>
    </source>
</evidence>
<dbReference type="InterPro" id="IPR016032">
    <property type="entry name" value="Sig_transdc_resp-reg_C-effctor"/>
</dbReference>
<evidence type="ECO:0000256" key="2">
    <source>
        <dbReference type="ARBA" id="ARBA00023015"/>
    </source>
</evidence>
<dbReference type="SUPFAM" id="SSF52172">
    <property type="entry name" value="CheY-like"/>
    <property type="match status" value="1"/>
</dbReference>
<dbReference type="Pfam" id="PF00196">
    <property type="entry name" value="GerE"/>
    <property type="match status" value="1"/>
</dbReference>
<dbReference type="AlphaFoldDB" id="A0A1P8U6V3"/>
<proteinExistence type="predicted"/>
<dbReference type="GO" id="GO:0006355">
    <property type="term" value="P:regulation of DNA-templated transcription"/>
    <property type="evidence" value="ECO:0007669"/>
    <property type="project" value="InterPro"/>
</dbReference>
<dbReference type="GO" id="GO:0003677">
    <property type="term" value="F:DNA binding"/>
    <property type="evidence" value="ECO:0007669"/>
    <property type="project" value="UniProtKB-KW"/>
</dbReference>
<dbReference type="Proteomes" id="UP000187185">
    <property type="component" value="Chromosome"/>
</dbReference>
<dbReference type="InterPro" id="IPR058245">
    <property type="entry name" value="NreC/VraR/RcsB-like_REC"/>
</dbReference>
<dbReference type="InterPro" id="IPR011006">
    <property type="entry name" value="CheY-like_superfamily"/>
</dbReference>
<feature type="domain" description="HTH luxR-type" evidence="6">
    <location>
        <begin position="152"/>
        <end position="217"/>
    </location>
</feature>
<gene>
    <name evidence="8" type="ORF">BOH66_05940</name>
</gene>
<keyword evidence="2" id="KW-0805">Transcription regulation</keyword>
<organism evidence="8 9">
    <name type="scientific">Microbacterium aurum</name>
    <dbReference type="NCBI Taxonomy" id="36805"/>
    <lineage>
        <taxon>Bacteria</taxon>
        <taxon>Bacillati</taxon>
        <taxon>Actinomycetota</taxon>
        <taxon>Actinomycetes</taxon>
        <taxon>Micrococcales</taxon>
        <taxon>Microbacteriaceae</taxon>
        <taxon>Microbacterium</taxon>
    </lineage>
</organism>
<sequence length="219" mass="23651">MTAAPAARPLDPRPHLRLIVVDDHPIVRAGMRSLFPLDGPVEVVGEAATGEEALTLARHVRPDVVLCDLRLGDGIDGVETTRRLRALDPAPAVVILTTFDRDVEILRAVEAGAAGYLLKDARSEEITSAIRRAAAGEIVLSPELTARMVQVMRAPRVRLTDREIEVLGLLETGASNREIAKTLFVTEATVKTHLVHLFDKLGVDSRSRAVAVAREGGLL</sequence>
<dbReference type="SMART" id="SM00448">
    <property type="entry name" value="REC"/>
    <property type="match status" value="1"/>
</dbReference>
<keyword evidence="9" id="KW-1185">Reference proteome</keyword>
<evidence type="ECO:0000313" key="8">
    <source>
        <dbReference type="EMBL" id="APZ33846.1"/>
    </source>
</evidence>
<keyword evidence="1 5" id="KW-0597">Phosphoprotein</keyword>
<dbReference type="PANTHER" id="PTHR43214:SF24">
    <property type="entry name" value="TRANSCRIPTIONAL REGULATORY PROTEIN NARL-RELATED"/>
    <property type="match status" value="1"/>
</dbReference>
<dbReference type="STRING" id="36805.BOH66_05940"/>
<dbReference type="SMART" id="SM00421">
    <property type="entry name" value="HTH_LUXR"/>
    <property type="match status" value="1"/>
</dbReference>
<dbReference type="InterPro" id="IPR001789">
    <property type="entry name" value="Sig_transdc_resp-reg_receiver"/>
</dbReference>
<evidence type="ECO:0000256" key="3">
    <source>
        <dbReference type="ARBA" id="ARBA00023125"/>
    </source>
</evidence>